<reference evidence="1" key="1">
    <citation type="journal article" date="2014" name="Genome Biol. Evol.">
        <title>Pangenome evidence for extensive interdomain horizontal transfer affecting lineage core and shell genes in uncultured planktonic thaumarchaeota and euryarchaeota.</title>
        <authorList>
            <person name="Deschamps P."/>
            <person name="Zivanovic Y."/>
            <person name="Moreira D."/>
            <person name="Rodriguez-Valera F."/>
            <person name="Lopez-Garcia P."/>
        </authorList>
    </citation>
    <scope>NUCLEOTIDE SEQUENCE</scope>
</reference>
<dbReference type="InterPro" id="IPR053733">
    <property type="entry name" value="Heme_Transport_Util_sf"/>
</dbReference>
<proteinExistence type="predicted"/>
<dbReference type="Gene3D" id="3.40.1570.10">
    <property type="entry name" value="HemS/ChuS/ChuX like domains"/>
    <property type="match status" value="1"/>
</dbReference>
<dbReference type="Pfam" id="PF22684">
    <property type="entry name" value="LFE_1968-like"/>
    <property type="match status" value="1"/>
</dbReference>
<accession>A0A075G402</accession>
<gene>
    <name evidence="1" type="primary">chuX</name>
</gene>
<evidence type="ECO:0008006" key="2">
    <source>
        <dbReference type="Google" id="ProtNLM"/>
    </source>
</evidence>
<name>A0A075G402_9ARCH</name>
<dbReference type="SUPFAM" id="SSF144064">
    <property type="entry name" value="Heme iron utilization protein-like"/>
    <property type="match status" value="1"/>
</dbReference>
<evidence type="ECO:0000313" key="1">
    <source>
        <dbReference type="EMBL" id="AIE98348.1"/>
    </source>
</evidence>
<protein>
    <recommendedName>
        <fullName evidence="2">Haemin-degrading HemS/ChuX domain-containing protein</fullName>
    </recommendedName>
</protein>
<dbReference type="EMBL" id="KF900533">
    <property type="protein sequence ID" value="AIE98348.1"/>
    <property type="molecule type" value="Genomic_DNA"/>
</dbReference>
<sequence>MLKELLEEMIKIEDVLMVVKSNGATMEMKSNSLSIRQKEQWITIGENDGPCHMHVNVTMIKNAEFILEEKPERISYSVRFFDHDGERTLACFFTKMYDENKIIKSERKKLYDNLEKKYGKKIQF</sequence>
<dbReference type="InterPro" id="IPR055136">
    <property type="entry name" value="LFE_1968-like"/>
</dbReference>
<organism evidence="1">
    <name type="scientific">uncultured marine thaumarchaeote KM3_05_F10</name>
    <dbReference type="NCBI Taxonomy" id="1455969"/>
    <lineage>
        <taxon>Archaea</taxon>
        <taxon>Nitrososphaerota</taxon>
        <taxon>environmental samples</taxon>
    </lineage>
</organism>
<dbReference type="AlphaFoldDB" id="A0A075G402"/>